<dbReference type="GO" id="GO:0006313">
    <property type="term" value="P:DNA transposition"/>
    <property type="evidence" value="ECO:0007669"/>
    <property type="project" value="InterPro"/>
</dbReference>
<proteinExistence type="predicted"/>
<keyword evidence="4" id="KW-1185">Reference proteome</keyword>
<dbReference type="InterPro" id="IPR003346">
    <property type="entry name" value="Transposase_20"/>
</dbReference>
<dbReference type="Pfam" id="PF01548">
    <property type="entry name" value="DEDD_Tnp_IS110"/>
    <property type="match status" value="1"/>
</dbReference>
<comment type="caution">
    <text evidence="3">The sequence shown here is derived from an EMBL/GenBank/DDBJ whole genome shotgun (WGS) entry which is preliminary data.</text>
</comment>
<evidence type="ECO:0000313" key="4">
    <source>
        <dbReference type="Proteomes" id="UP001155240"/>
    </source>
</evidence>
<feature type="domain" description="Transposase IS116/IS110/IS902 C-terminal" evidence="2">
    <location>
        <begin position="268"/>
        <end position="355"/>
    </location>
</feature>
<dbReference type="InterPro" id="IPR047650">
    <property type="entry name" value="Transpos_IS110"/>
</dbReference>
<dbReference type="RefSeq" id="WP_251943347.1">
    <property type="nucleotide sequence ID" value="NZ_JAMRYM010000003.1"/>
</dbReference>
<reference evidence="3" key="1">
    <citation type="submission" date="2022-06" db="EMBL/GenBank/DDBJ databases">
        <title>Whole genome shotgun sequencing (WGS) of Rathayibacter sp. ZW T2_19, isolated from stored onions (Allium cepa).</title>
        <authorList>
            <person name="Stoll D.A."/>
            <person name="Huch M."/>
        </authorList>
    </citation>
    <scope>NUCLEOTIDE SEQUENCE</scope>
    <source>
        <strain evidence="3">ZW T2_19</strain>
    </source>
</reference>
<feature type="domain" description="Transposase IS110-like N-terminal" evidence="1">
    <location>
        <begin position="6"/>
        <end position="162"/>
    </location>
</feature>
<evidence type="ECO:0000259" key="2">
    <source>
        <dbReference type="Pfam" id="PF02371"/>
    </source>
</evidence>
<dbReference type="Pfam" id="PF02371">
    <property type="entry name" value="Transposase_20"/>
    <property type="match status" value="1"/>
</dbReference>
<accession>A0A9X2DY60</accession>
<dbReference type="PANTHER" id="PTHR33055">
    <property type="entry name" value="TRANSPOSASE FOR INSERTION SEQUENCE ELEMENT IS1111A"/>
    <property type="match status" value="1"/>
</dbReference>
<protein>
    <submittedName>
        <fullName evidence="3">IS110 family transposase</fullName>
    </submittedName>
</protein>
<evidence type="ECO:0000259" key="1">
    <source>
        <dbReference type="Pfam" id="PF01548"/>
    </source>
</evidence>
<dbReference type="PANTHER" id="PTHR33055:SF3">
    <property type="entry name" value="PUTATIVE TRANSPOSASE FOR IS117-RELATED"/>
    <property type="match status" value="1"/>
</dbReference>
<dbReference type="Proteomes" id="UP001155240">
    <property type="component" value="Unassembled WGS sequence"/>
</dbReference>
<dbReference type="GO" id="GO:0004803">
    <property type="term" value="F:transposase activity"/>
    <property type="evidence" value="ECO:0007669"/>
    <property type="project" value="InterPro"/>
</dbReference>
<gene>
    <name evidence="3" type="ORF">NB037_02505</name>
</gene>
<sequence length="396" mass="43653">MPQLWAGIDAGKTHHHCVVIDADGNKLLSRRFANREPEILTLLGDVTSAQTGAQITWTTDLNHGGVGLLQAVLSDHGHALHYIPGRAVHHAANTYRGEAKTDAKDAVIIADQARMRHDLEPIRQIDDVSAELRLLSARREDLVHDRTRAANRLRSTLAHYFPALEAAFNYASTKSPLLLLTKYQTPSALRRVGQRRLTNWLKNHGARTPAALASTALTAAAEQHTSVHGEAAAARLVSQIAHDLLRLRQELLDLDAEINTRLTSHPHAELLMSIPGFGPRLAADFFAATGADLSHFETPDRLASFAGLAPATHDSGKVSGNHHRPRRYDRRLLNACFQAAFIASMHCATSRAFYERKRREGKTHKQALIALARRRINVIWAILRDGTPFAPTNSST</sequence>
<dbReference type="InterPro" id="IPR002525">
    <property type="entry name" value="Transp_IS110-like_N"/>
</dbReference>
<name>A0A9X2DY60_9MICO</name>
<dbReference type="EMBL" id="JAMRYM010000003">
    <property type="protein sequence ID" value="MCM6761281.1"/>
    <property type="molecule type" value="Genomic_DNA"/>
</dbReference>
<dbReference type="AlphaFoldDB" id="A0A9X2DY60"/>
<evidence type="ECO:0000313" key="3">
    <source>
        <dbReference type="EMBL" id="MCM6761281.1"/>
    </source>
</evidence>
<organism evidence="3 4">
    <name type="scientific">Rathayibacter rubneri</name>
    <dbReference type="NCBI Taxonomy" id="2950106"/>
    <lineage>
        <taxon>Bacteria</taxon>
        <taxon>Bacillati</taxon>
        <taxon>Actinomycetota</taxon>
        <taxon>Actinomycetes</taxon>
        <taxon>Micrococcales</taxon>
        <taxon>Microbacteriaceae</taxon>
        <taxon>Rathayibacter</taxon>
    </lineage>
</organism>
<dbReference type="GO" id="GO:0003677">
    <property type="term" value="F:DNA binding"/>
    <property type="evidence" value="ECO:0007669"/>
    <property type="project" value="InterPro"/>
</dbReference>
<dbReference type="NCBIfam" id="NF033542">
    <property type="entry name" value="transpos_IS110"/>
    <property type="match status" value="1"/>
</dbReference>